<evidence type="ECO:0000313" key="3">
    <source>
        <dbReference type="Proteomes" id="UP000549394"/>
    </source>
</evidence>
<accession>A0A7I8VJA7</accession>
<feature type="region of interest" description="Disordered" evidence="1">
    <location>
        <begin position="19"/>
        <end position="85"/>
    </location>
</feature>
<comment type="caution">
    <text evidence="2">The sequence shown here is derived from an EMBL/GenBank/DDBJ whole genome shotgun (WGS) entry which is preliminary data.</text>
</comment>
<dbReference type="AlphaFoldDB" id="A0A7I8VJA7"/>
<proteinExistence type="predicted"/>
<keyword evidence="3" id="KW-1185">Reference proteome</keyword>
<feature type="compositionally biased region" description="Polar residues" evidence="1">
    <location>
        <begin position="32"/>
        <end position="54"/>
    </location>
</feature>
<protein>
    <submittedName>
        <fullName evidence="2">DgyrCDS5211</fullName>
    </submittedName>
</protein>
<evidence type="ECO:0000256" key="1">
    <source>
        <dbReference type="SAM" id="MobiDB-lite"/>
    </source>
</evidence>
<organism evidence="2 3">
    <name type="scientific">Dimorphilus gyrociliatus</name>
    <dbReference type="NCBI Taxonomy" id="2664684"/>
    <lineage>
        <taxon>Eukaryota</taxon>
        <taxon>Metazoa</taxon>
        <taxon>Spiralia</taxon>
        <taxon>Lophotrochozoa</taxon>
        <taxon>Annelida</taxon>
        <taxon>Polychaeta</taxon>
        <taxon>Polychaeta incertae sedis</taxon>
        <taxon>Dinophilidae</taxon>
        <taxon>Dimorphilus</taxon>
    </lineage>
</organism>
<dbReference type="Proteomes" id="UP000549394">
    <property type="component" value="Unassembled WGS sequence"/>
</dbReference>
<evidence type="ECO:0000313" key="2">
    <source>
        <dbReference type="EMBL" id="CAD5116305.1"/>
    </source>
</evidence>
<reference evidence="2 3" key="1">
    <citation type="submission" date="2020-08" db="EMBL/GenBank/DDBJ databases">
        <authorList>
            <person name="Hejnol A."/>
        </authorList>
    </citation>
    <scope>NUCLEOTIDE SEQUENCE [LARGE SCALE GENOMIC DNA]</scope>
</reference>
<name>A0A7I8VJA7_9ANNE</name>
<sequence>MSLKLAPIIRLFTIRLSSTASSKSAAGEPAQSVKTANAAQKTKTESAKQTSSYQPKREPHGLYSYYDLDSACDPHRQEQPASLRK</sequence>
<gene>
    <name evidence="2" type="ORF">DGYR_LOCUS4942</name>
</gene>
<dbReference type="EMBL" id="CAJFCJ010000006">
    <property type="protein sequence ID" value="CAD5116305.1"/>
    <property type="molecule type" value="Genomic_DNA"/>
</dbReference>